<evidence type="ECO:0000256" key="1">
    <source>
        <dbReference type="SAM" id="SignalP"/>
    </source>
</evidence>
<feature type="chain" id="PRO_5003637387" evidence="1">
    <location>
        <begin position="23"/>
        <end position="342"/>
    </location>
</feature>
<evidence type="ECO:0000313" key="3">
    <source>
        <dbReference type="Proteomes" id="UP000007264"/>
    </source>
</evidence>
<dbReference type="OrthoDB" id="10346768at2759"/>
<gene>
    <name evidence="2" type="ORF">COCSUDRAFT_47525</name>
</gene>
<name>I0YXP9_COCSC</name>
<keyword evidence="3" id="KW-1185">Reference proteome</keyword>
<dbReference type="InterPro" id="IPR016024">
    <property type="entry name" value="ARM-type_fold"/>
</dbReference>
<reference evidence="2 3" key="1">
    <citation type="journal article" date="2012" name="Genome Biol.">
        <title>The genome of the polar eukaryotic microalga coccomyxa subellipsoidea reveals traits of cold adaptation.</title>
        <authorList>
            <person name="Blanc G."/>
            <person name="Agarkova I."/>
            <person name="Grimwood J."/>
            <person name="Kuo A."/>
            <person name="Brueggeman A."/>
            <person name="Dunigan D."/>
            <person name="Gurnon J."/>
            <person name="Ladunga I."/>
            <person name="Lindquist E."/>
            <person name="Lucas S."/>
            <person name="Pangilinan J."/>
            <person name="Proschold T."/>
            <person name="Salamov A."/>
            <person name="Schmutz J."/>
            <person name="Weeks D."/>
            <person name="Yamada T."/>
            <person name="Claverie J.M."/>
            <person name="Grigoriev I."/>
            <person name="Van Etten J."/>
            <person name="Lomsadze A."/>
            <person name="Borodovsky M."/>
        </authorList>
    </citation>
    <scope>NUCLEOTIDE SEQUENCE [LARGE SCALE GENOMIC DNA]</scope>
    <source>
        <strain evidence="2 3">C-169</strain>
    </source>
</reference>
<organism evidence="2 3">
    <name type="scientific">Coccomyxa subellipsoidea (strain C-169)</name>
    <name type="common">Green microalga</name>
    <dbReference type="NCBI Taxonomy" id="574566"/>
    <lineage>
        <taxon>Eukaryota</taxon>
        <taxon>Viridiplantae</taxon>
        <taxon>Chlorophyta</taxon>
        <taxon>core chlorophytes</taxon>
        <taxon>Trebouxiophyceae</taxon>
        <taxon>Trebouxiophyceae incertae sedis</taxon>
        <taxon>Coccomyxaceae</taxon>
        <taxon>Coccomyxa</taxon>
        <taxon>Coccomyxa subellipsoidea</taxon>
    </lineage>
</organism>
<protein>
    <submittedName>
        <fullName evidence="2">Uncharacterized protein</fullName>
    </submittedName>
</protein>
<proteinExistence type="predicted"/>
<dbReference type="SUPFAM" id="SSF48371">
    <property type="entry name" value="ARM repeat"/>
    <property type="match status" value="1"/>
</dbReference>
<dbReference type="GeneID" id="17041156"/>
<accession>I0YXP9</accession>
<comment type="caution">
    <text evidence="2">The sequence shown here is derived from an EMBL/GenBank/DDBJ whole genome shotgun (WGS) entry which is preliminary data.</text>
</comment>
<dbReference type="RefSeq" id="XP_005647712.1">
    <property type="nucleotide sequence ID" value="XM_005647655.1"/>
</dbReference>
<dbReference type="Proteomes" id="UP000007264">
    <property type="component" value="Unassembled WGS sequence"/>
</dbReference>
<sequence length="342" mass="36704">MVLGIVSSAFSLLGAVVGVCEGVTKAAVGAICQPSVADEEPDINEISGLRALLETLQLTTDGGPEPVLQACVSSWLSDEQDGVSMVTIIDLVFVVAIKRSGKSASWAVQYARLCSNLKAAAQPLSLEDTVQDALYGRSTEEYCRMTFRTVTVDHFGRKKHPQQVSEEAADLRGSLRFIACLFKEHLLPINFIHTLVLDFLGHLQAAGQGGASVHNQALVALGLVSALQCCADAYVCSEALRSPELAGGSAEAHIRAINLTLLRLQPRIDPFDELRADMQAHSLLLPLRLCHLSTVDLQFKLSCYSSSVFASGPQQHFGPRRSEDSGATGLRGVFPLRATTFA</sequence>
<feature type="signal peptide" evidence="1">
    <location>
        <begin position="1"/>
        <end position="22"/>
    </location>
</feature>
<dbReference type="Gene3D" id="1.25.40.180">
    <property type="match status" value="1"/>
</dbReference>
<dbReference type="KEGG" id="csl:COCSUDRAFT_47525"/>
<keyword evidence="1" id="KW-0732">Signal</keyword>
<evidence type="ECO:0000313" key="2">
    <source>
        <dbReference type="EMBL" id="EIE23168.1"/>
    </source>
</evidence>
<dbReference type="EMBL" id="AGSI01000008">
    <property type="protein sequence ID" value="EIE23168.1"/>
    <property type="molecule type" value="Genomic_DNA"/>
</dbReference>
<dbReference type="AlphaFoldDB" id="I0YXP9"/>